<comment type="caution">
    <text evidence="1">The sequence shown here is derived from an EMBL/GenBank/DDBJ whole genome shotgun (WGS) entry which is preliminary data.</text>
</comment>
<dbReference type="InterPro" id="IPR008767">
    <property type="entry name" value="Phage_SPP1_head-tail_adaptor"/>
</dbReference>
<dbReference type="AlphaFoldDB" id="A0A0L0W664"/>
<accession>A0A0L0W664</accession>
<dbReference type="STRING" id="1503.CLPU_34c00070"/>
<keyword evidence="2" id="KW-1185">Reference proteome</keyword>
<protein>
    <submittedName>
        <fullName evidence="1">Phage head-tail adaptor, putative, SPP1 family</fullName>
    </submittedName>
</protein>
<dbReference type="OrthoDB" id="9808209at2"/>
<dbReference type="Gene3D" id="2.40.10.270">
    <property type="entry name" value="Bacteriophage SPP1 head-tail adaptor protein"/>
    <property type="match status" value="1"/>
</dbReference>
<evidence type="ECO:0000313" key="2">
    <source>
        <dbReference type="Proteomes" id="UP000037267"/>
    </source>
</evidence>
<dbReference type="Proteomes" id="UP000037267">
    <property type="component" value="Unassembled WGS sequence"/>
</dbReference>
<sequence>MNFSRLNKRIKFITLKEVDGPHDDEKDEIVHKTVWASVRHLRGKEFYQAAQVQAENTLVFNCRYFKGLEQSMQIKYNNKIYNIVHINNLYERNSEYEIQAKEVIPSG</sequence>
<gene>
    <name evidence="1" type="ORF">CLPU_34c00070</name>
</gene>
<dbReference type="InterPro" id="IPR038666">
    <property type="entry name" value="SSP1_head-tail_sf"/>
</dbReference>
<dbReference type="EMBL" id="LGSS01000034">
    <property type="protein sequence ID" value="KNF07009.1"/>
    <property type="molecule type" value="Genomic_DNA"/>
</dbReference>
<reference evidence="2" key="1">
    <citation type="submission" date="2015-07" db="EMBL/GenBank/DDBJ databases">
        <title>Draft genome sequence of the purine-degrading Gottschalkia purinilyticum DSM 1384 (formerly Clostridium purinilyticum).</title>
        <authorList>
            <person name="Poehlein A."/>
            <person name="Schiel-Bengelsdorf B."/>
            <person name="Bengelsdorf F.R."/>
            <person name="Daniel R."/>
            <person name="Duerre P."/>
        </authorList>
    </citation>
    <scope>NUCLEOTIDE SEQUENCE [LARGE SCALE GENOMIC DNA]</scope>
    <source>
        <strain evidence="2">DSM 1384</strain>
    </source>
</reference>
<name>A0A0L0W664_GOTPU</name>
<evidence type="ECO:0000313" key="1">
    <source>
        <dbReference type="EMBL" id="KNF07009.1"/>
    </source>
</evidence>
<dbReference type="RefSeq" id="WP_050379035.1">
    <property type="nucleotide sequence ID" value="NZ_LGSS01000034.1"/>
</dbReference>
<dbReference type="NCBIfam" id="TIGR01563">
    <property type="entry name" value="gp16_SPP1"/>
    <property type="match status" value="1"/>
</dbReference>
<dbReference type="Pfam" id="PF05521">
    <property type="entry name" value="Phage_HCP"/>
    <property type="match status" value="1"/>
</dbReference>
<proteinExistence type="predicted"/>
<organism evidence="1 2">
    <name type="scientific">Gottschalkia purinilytica</name>
    <name type="common">Clostridium purinilyticum</name>
    <dbReference type="NCBI Taxonomy" id="1503"/>
    <lineage>
        <taxon>Bacteria</taxon>
        <taxon>Bacillati</taxon>
        <taxon>Bacillota</taxon>
        <taxon>Tissierellia</taxon>
        <taxon>Tissierellales</taxon>
        <taxon>Gottschalkiaceae</taxon>
        <taxon>Gottschalkia</taxon>
    </lineage>
</organism>